<dbReference type="RefSeq" id="WP_155325870.1">
    <property type="nucleotide sequence ID" value="NZ_AP021876.1"/>
</dbReference>
<dbReference type="EMBL" id="AP021876">
    <property type="protein sequence ID" value="BBO86658.1"/>
    <property type="molecule type" value="Genomic_DNA"/>
</dbReference>
<name>A0A5K8A2M3_9BACT</name>
<dbReference type="Pfam" id="PF03755">
    <property type="entry name" value="YicC-like_N"/>
    <property type="match status" value="1"/>
</dbReference>
<dbReference type="AlphaFoldDB" id="A0A5K8A2M3"/>
<comment type="similarity">
    <text evidence="5">Belongs to the YicC/YloC family.</text>
</comment>
<evidence type="ECO:0000256" key="2">
    <source>
        <dbReference type="ARBA" id="ARBA00022722"/>
    </source>
</evidence>
<feature type="domain" description="Endoribonuclease YicC-like N-terminal" evidence="6">
    <location>
        <begin position="2"/>
        <end position="156"/>
    </location>
</feature>
<accession>A0A5K8A2M3</accession>
<dbReference type="GO" id="GO:0004521">
    <property type="term" value="F:RNA endonuclease activity"/>
    <property type="evidence" value="ECO:0007669"/>
    <property type="project" value="InterPro"/>
</dbReference>
<sequence>MIKSMTAYARVEQQVAPFTFRIEVRTYNSRHLDVALKLTHGFEPLEERIKTRIAGTVARGRVEIRVIIQDESEASTVFEVNLPRAKAYHRALCDLNQALGKSDPVAMETVLATGGLIQTVEVEKDVDAVWQQLQPCLAKALADLDAMRRVEGANLAEDFKQRLAAIETMLAEIDAQAGQVPEIYRQRLVERIEALTHGIVEIDQTRIAQEAALLADRSDISEEIVRARSHIQQFRTLMADDTPAGRPLNFLLQEFNREFNTMGSKSGKATMSHTIVAVKSELEKLREQVQNVE</sequence>
<dbReference type="GO" id="GO:0016787">
    <property type="term" value="F:hydrolase activity"/>
    <property type="evidence" value="ECO:0007669"/>
    <property type="project" value="UniProtKB-KW"/>
</dbReference>
<gene>
    <name evidence="8" type="ORF">DSCO28_72240</name>
</gene>
<keyword evidence="4" id="KW-0378">Hydrolase</keyword>
<dbReference type="KEGG" id="dov:DSCO28_72240"/>
<dbReference type="InterPro" id="IPR013527">
    <property type="entry name" value="YicC-like_N"/>
</dbReference>
<evidence type="ECO:0008006" key="10">
    <source>
        <dbReference type="Google" id="ProtNLM"/>
    </source>
</evidence>
<evidence type="ECO:0000259" key="6">
    <source>
        <dbReference type="Pfam" id="PF03755"/>
    </source>
</evidence>
<evidence type="ECO:0000259" key="7">
    <source>
        <dbReference type="Pfam" id="PF08340"/>
    </source>
</evidence>
<reference evidence="8 9" key="1">
    <citation type="submission" date="2019-11" db="EMBL/GenBank/DDBJ databases">
        <title>Comparative genomics of hydrocarbon-degrading Desulfosarcina strains.</title>
        <authorList>
            <person name="Watanabe M."/>
            <person name="Kojima H."/>
            <person name="Fukui M."/>
        </authorList>
    </citation>
    <scope>NUCLEOTIDE SEQUENCE [LARGE SCALE GENOMIC DNA]</scope>
    <source>
        <strain evidence="8 9">28bB2T</strain>
    </source>
</reference>
<evidence type="ECO:0000313" key="8">
    <source>
        <dbReference type="EMBL" id="BBO86658.1"/>
    </source>
</evidence>
<evidence type="ECO:0000256" key="5">
    <source>
        <dbReference type="ARBA" id="ARBA00035648"/>
    </source>
</evidence>
<keyword evidence="3" id="KW-0255">Endonuclease</keyword>
<dbReference type="PANTHER" id="PTHR30636:SF3">
    <property type="entry name" value="UPF0701 PROTEIN YICC"/>
    <property type="match status" value="1"/>
</dbReference>
<dbReference type="NCBIfam" id="TIGR00255">
    <property type="entry name" value="YicC/YloC family endoribonuclease"/>
    <property type="match status" value="1"/>
</dbReference>
<dbReference type="InterPro" id="IPR013551">
    <property type="entry name" value="YicC-like_C"/>
</dbReference>
<evidence type="ECO:0000256" key="4">
    <source>
        <dbReference type="ARBA" id="ARBA00022801"/>
    </source>
</evidence>
<protein>
    <recommendedName>
        <fullName evidence="10">YicC family protein</fullName>
    </recommendedName>
</protein>
<evidence type="ECO:0000256" key="3">
    <source>
        <dbReference type="ARBA" id="ARBA00022759"/>
    </source>
</evidence>
<keyword evidence="2" id="KW-0540">Nuclease</keyword>
<evidence type="ECO:0000256" key="1">
    <source>
        <dbReference type="ARBA" id="ARBA00001968"/>
    </source>
</evidence>
<dbReference type="Proteomes" id="UP000425960">
    <property type="component" value="Chromosome"/>
</dbReference>
<dbReference type="PANTHER" id="PTHR30636">
    <property type="entry name" value="UPF0701 PROTEIN YICC"/>
    <property type="match status" value="1"/>
</dbReference>
<comment type="cofactor">
    <cofactor evidence="1">
        <name>a divalent metal cation</name>
        <dbReference type="ChEBI" id="CHEBI:60240"/>
    </cofactor>
</comment>
<feature type="domain" description="Endoribonuclease YicC-like C-terminal" evidence="7">
    <location>
        <begin position="174"/>
        <end position="293"/>
    </location>
</feature>
<dbReference type="InterPro" id="IPR005229">
    <property type="entry name" value="YicC/YloC-like"/>
</dbReference>
<proteinExistence type="inferred from homology"/>
<evidence type="ECO:0000313" key="9">
    <source>
        <dbReference type="Proteomes" id="UP000425960"/>
    </source>
</evidence>
<organism evidence="8 9">
    <name type="scientific">Desulfosarcina ovata subsp. sediminis</name>
    <dbReference type="NCBI Taxonomy" id="885957"/>
    <lineage>
        <taxon>Bacteria</taxon>
        <taxon>Pseudomonadati</taxon>
        <taxon>Thermodesulfobacteriota</taxon>
        <taxon>Desulfobacteria</taxon>
        <taxon>Desulfobacterales</taxon>
        <taxon>Desulfosarcinaceae</taxon>
        <taxon>Desulfosarcina</taxon>
    </lineage>
</organism>
<dbReference type="Pfam" id="PF08340">
    <property type="entry name" value="YicC-like_C"/>
    <property type="match status" value="1"/>
</dbReference>